<keyword evidence="4" id="KW-1185">Reference proteome</keyword>
<accession>F4PC62</accession>
<organism evidence="3 4">
    <name type="scientific">Batrachochytrium dendrobatidis (strain JAM81 / FGSC 10211)</name>
    <name type="common">Frog chytrid fungus</name>
    <dbReference type="NCBI Taxonomy" id="684364"/>
    <lineage>
        <taxon>Eukaryota</taxon>
        <taxon>Fungi</taxon>
        <taxon>Fungi incertae sedis</taxon>
        <taxon>Chytridiomycota</taxon>
        <taxon>Chytridiomycota incertae sedis</taxon>
        <taxon>Chytridiomycetes</taxon>
        <taxon>Rhizophydiales</taxon>
        <taxon>Rhizophydiales incertae sedis</taxon>
        <taxon>Batrachochytrium</taxon>
    </lineage>
</organism>
<dbReference type="EMBL" id="GL882893">
    <property type="protein sequence ID" value="EGF77167.1"/>
    <property type="molecule type" value="Genomic_DNA"/>
</dbReference>
<comment type="similarity">
    <text evidence="1">Belongs to the protein kinase superfamily. ADCK protein kinase family.</text>
</comment>
<reference evidence="3 4" key="1">
    <citation type="submission" date="2009-12" db="EMBL/GenBank/DDBJ databases">
        <title>The draft genome of Batrachochytrium dendrobatidis.</title>
        <authorList>
            <consortium name="US DOE Joint Genome Institute (JGI-PGF)"/>
            <person name="Kuo A."/>
            <person name="Salamov A."/>
            <person name="Schmutz J."/>
            <person name="Lucas S."/>
            <person name="Pitluck S."/>
            <person name="Rosenblum E."/>
            <person name="Stajich J."/>
            <person name="Eisen M."/>
            <person name="Grigoriev I.V."/>
        </authorList>
    </citation>
    <scope>NUCLEOTIDE SEQUENCE [LARGE SCALE GENOMIC DNA]</scope>
    <source>
        <strain evidence="4">JAM81 / FGSC 10211</strain>
    </source>
</reference>
<dbReference type="Pfam" id="PF03109">
    <property type="entry name" value="ABC1"/>
    <property type="match status" value="1"/>
</dbReference>
<dbReference type="GeneID" id="18237177"/>
<dbReference type="PANTHER" id="PTHR43173">
    <property type="entry name" value="ABC1 FAMILY PROTEIN"/>
    <property type="match status" value="1"/>
</dbReference>
<feature type="domain" description="ABC1 atypical kinase-like" evidence="2">
    <location>
        <begin position="47"/>
        <end position="301"/>
    </location>
</feature>
<dbReference type="InParanoid" id="F4PC62"/>
<dbReference type="GO" id="GO:0005743">
    <property type="term" value="C:mitochondrial inner membrane"/>
    <property type="evidence" value="ECO:0000318"/>
    <property type="project" value="GO_Central"/>
</dbReference>
<dbReference type="HOGENOM" id="CLU_006533_2_0_1"/>
<dbReference type="OMA" id="RCNPEDI"/>
<dbReference type="OrthoDB" id="427480at2759"/>
<evidence type="ECO:0000313" key="3">
    <source>
        <dbReference type="EMBL" id="EGF77167.1"/>
    </source>
</evidence>
<protein>
    <recommendedName>
        <fullName evidence="2">ABC1 atypical kinase-like domain-containing protein</fullName>
    </recommendedName>
</protein>
<dbReference type="SUPFAM" id="SSF56112">
    <property type="entry name" value="Protein kinase-like (PK-like)"/>
    <property type="match status" value="1"/>
</dbReference>
<gene>
    <name evidence="3" type="ORF">BATDEDRAFT_1690</name>
</gene>
<name>F4PC62_BATDJ</name>
<dbReference type="AlphaFoldDB" id="F4PC62"/>
<dbReference type="GO" id="GO:0055088">
    <property type="term" value="P:lipid homeostasis"/>
    <property type="evidence" value="ECO:0000318"/>
    <property type="project" value="GO_Central"/>
</dbReference>
<evidence type="ECO:0000256" key="1">
    <source>
        <dbReference type="ARBA" id="ARBA00009670"/>
    </source>
</evidence>
<dbReference type="InterPro" id="IPR051130">
    <property type="entry name" value="Mito_struct-func_regulator"/>
</dbReference>
<dbReference type="STRING" id="684364.F4PC62"/>
<dbReference type="FunCoup" id="F4PC62">
    <property type="interactions" value="160"/>
</dbReference>
<dbReference type="Proteomes" id="UP000007241">
    <property type="component" value="Unassembled WGS sequence"/>
</dbReference>
<dbReference type="InterPro" id="IPR045307">
    <property type="entry name" value="ADCK1_dom"/>
</dbReference>
<dbReference type="InterPro" id="IPR004147">
    <property type="entry name" value="ABC1_dom"/>
</dbReference>
<dbReference type="PANTHER" id="PTHR43173:SF19">
    <property type="entry name" value="AARF DOMAIN-CONTAINING PROTEIN KINASE 1"/>
    <property type="match status" value="1"/>
</dbReference>
<proteinExistence type="inferred from homology"/>
<sequence length="421" mass="48682">SNMHLRSALRLRQLFRSNGGVYVKLGQHISALVYLLPKEYTETMKELQDKCDPSTWKEVDDLLQSEMDEQTMSIFDSIDHSPVGVASLAQVHQATLQQEALIRKAAIKVQHPSIEKFAEVDIRTCIFGVTVLEYFFPQFQLGWLARELERSLKLELDFRLEANNCNRIRNMFLNSGLISVPKVIWVSKRVLVMEYIDGAKIDDKEYMKKHNIHPEAVTQDLSRAFFEMMFYHGFVHCDPHPGNVFIRACKDRLPWYRFLVGSKPRNYQIVLLDHGLYQSLSKQFRLDYAHFWTALINGCEADIETYFERLVNTNLSSIEADQPNQQKRAYGLARSRSVSEIKQIQHNAQSAHFLAIITDILGQLSPQLLFVLKTQDILRSIDKRLEVSHGSHHVARMVAIVGEYCAEVIRNDDIERLKSTR</sequence>
<evidence type="ECO:0000313" key="4">
    <source>
        <dbReference type="Proteomes" id="UP000007241"/>
    </source>
</evidence>
<dbReference type="InterPro" id="IPR011009">
    <property type="entry name" value="Kinase-like_dom_sf"/>
</dbReference>
<feature type="non-terminal residue" evidence="3">
    <location>
        <position position="1"/>
    </location>
</feature>
<dbReference type="RefSeq" id="XP_006682112.1">
    <property type="nucleotide sequence ID" value="XM_006682049.1"/>
</dbReference>
<feature type="non-terminal residue" evidence="3">
    <location>
        <position position="421"/>
    </location>
</feature>
<dbReference type="CDD" id="cd13969">
    <property type="entry name" value="ADCK1-like"/>
    <property type="match status" value="1"/>
</dbReference>
<dbReference type="GO" id="GO:0007005">
    <property type="term" value="P:mitochondrion organization"/>
    <property type="evidence" value="ECO:0000318"/>
    <property type="project" value="GO_Central"/>
</dbReference>
<evidence type="ECO:0000259" key="2">
    <source>
        <dbReference type="Pfam" id="PF03109"/>
    </source>
</evidence>